<dbReference type="Pfam" id="PF04386">
    <property type="entry name" value="SspB"/>
    <property type="match status" value="1"/>
</dbReference>
<dbReference type="InterPro" id="IPR007481">
    <property type="entry name" value="SspB"/>
</dbReference>
<name>A0ABT8SPK2_9CAUL</name>
<dbReference type="InterPro" id="IPR036760">
    <property type="entry name" value="SspB-like_sf"/>
</dbReference>
<gene>
    <name evidence="2" type="ORF">Q0812_10625</name>
</gene>
<dbReference type="Gene3D" id="2.30.30.220">
    <property type="entry name" value="SspB-like"/>
    <property type="match status" value="1"/>
</dbReference>
<proteinExistence type="predicted"/>
<dbReference type="EMBL" id="JAUKTR010000004">
    <property type="protein sequence ID" value="MDO1559879.1"/>
    <property type="molecule type" value="Genomic_DNA"/>
</dbReference>
<accession>A0ABT8SPK2</accession>
<keyword evidence="2" id="KW-0378">Hydrolase</keyword>
<evidence type="ECO:0000313" key="3">
    <source>
        <dbReference type="Proteomes" id="UP001169063"/>
    </source>
</evidence>
<evidence type="ECO:0000256" key="1">
    <source>
        <dbReference type="SAM" id="MobiDB-lite"/>
    </source>
</evidence>
<feature type="region of interest" description="Disordered" evidence="1">
    <location>
        <begin position="121"/>
        <end position="158"/>
    </location>
</feature>
<dbReference type="Proteomes" id="UP001169063">
    <property type="component" value="Unassembled WGS sequence"/>
</dbReference>
<dbReference type="SUPFAM" id="SSF101738">
    <property type="entry name" value="SspB-like"/>
    <property type="match status" value="1"/>
</dbReference>
<feature type="compositionally biased region" description="Pro residues" evidence="1">
    <location>
        <begin position="124"/>
        <end position="133"/>
    </location>
</feature>
<evidence type="ECO:0000313" key="2">
    <source>
        <dbReference type="EMBL" id="MDO1559879.1"/>
    </source>
</evidence>
<keyword evidence="2" id="KW-0645">Protease</keyword>
<protein>
    <submittedName>
        <fullName evidence="2">ClpXP protease specificity-enhancing factor SspB</fullName>
    </submittedName>
</protein>
<dbReference type="GO" id="GO:0008233">
    <property type="term" value="F:peptidase activity"/>
    <property type="evidence" value="ECO:0007669"/>
    <property type="project" value="UniProtKB-KW"/>
</dbReference>
<reference evidence="2" key="1">
    <citation type="submission" date="2023-07" db="EMBL/GenBank/DDBJ databases">
        <title>Brevundimonas soil sp. nov., isolated from the soil of chemical plant.</title>
        <authorList>
            <person name="Wu N."/>
        </authorList>
    </citation>
    <scope>NUCLEOTIDE SEQUENCE</scope>
    <source>
        <strain evidence="2">XZ-24</strain>
    </source>
</reference>
<comment type="caution">
    <text evidence="2">The sequence shown here is derived from an EMBL/GenBank/DDBJ whole genome shotgun (WGS) entry which is preliminary data.</text>
</comment>
<organism evidence="2 3">
    <name type="scientific">Peiella sedimenti</name>
    <dbReference type="NCBI Taxonomy" id="3061083"/>
    <lineage>
        <taxon>Bacteria</taxon>
        <taxon>Pseudomonadati</taxon>
        <taxon>Pseudomonadota</taxon>
        <taxon>Alphaproteobacteria</taxon>
        <taxon>Caulobacterales</taxon>
        <taxon>Caulobacteraceae</taxon>
        <taxon>Peiella</taxon>
    </lineage>
</organism>
<sequence length="158" mass="17321">MAEDGAPSDLIDYQAMAQEALRGVVRMALRRAGEPDGLPGEHSLYITFDTRAAGVSLPEDLAAQYPEEMTIVLQHQFWDLAPGETFFSVVLRFKGVPRKLSIPYAAITRFLDPAAQFGLQFDPPALPEAPEPPAASETPPEPDDDGPKVVSLEQFRKK</sequence>
<dbReference type="RefSeq" id="WP_302110311.1">
    <property type="nucleotide sequence ID" value="NZ_JAUKTR010000004.1"/>
</dbReference>
<dbReference type="GO" id="GO:0006508">
    <property type="term" value="P:proteolysis"/>
    <property type="evidence" value="ECO:0007669"/>
    <property type="project" value="UniProtKB-KW"/>
</dbReference>
<keyword evidence="3" id="KW-1185">Reference proteome</keyword>